<dbReference type="InterPro" id="IPR001452">
    <property type="entry name" value="SH3_domain"/>
</dbReference>
<dbReference type="PROSITE" id="PS50002">
    <property type="entry name" value="SH3"/>
    <property type="match status" value="1"/>
</dbReference>
<keyword evidence="5" id="KW-0732">Signal</keyword>
<feature type="region of interest" description="Disordered" evidence="3">
    <location>
        <begin position="254"/>
        <end position="304"/>
    </location>
</feature>
<evidence type="ECO:0000259" key="6">
    <source>
        <dbReference type="PROSITE" id="PS50002"/>
    </source>
</evidence>
<keyword evidence="8" id="KW-1185">Reference proteome</keyword>
<organism evidence="7 8">
    <name type="scientific">Anaeromyces robustus</name>
    <dbReference type="NCBI Taxonomy" id="1754192"/>
    <lineage>
        <taxon>Eukaryota</taxon>
        <taxon>Fungi</taxon>
        <taxon>Fungi incertae sedis</taxon>
        <taxon>Chytridiomycota</taxon>
        <taxon>Chytridiomycota incertae sedis</taxon>
        <taxon>Neocallimastigomycetes</taxon>
        <taxon>Neocallimastigales</taxon>
        <taxon>Neocallimastigaceae</taxon>
        <taxon>Anaeromyces</taxon>
    </lineage>
</organism>
<keyword evidence="4" id="KW-1133">Transmembrane helix</keyword>
<feature type="domain" description="SH3" evidence="6">
    <location>
        <begin position="340"/>
        <end position="401"/>
    </location>
</feature>
<dbReference type="PANTHER" id="PTHR14167">
    <property type="entry name" value="SH3 DOMAIN-CONTAINING"/>
    <property type="match status" value="1"/>
</dbReference>
<evidence type="ECO:0000313" key="8">
    <source>
        <dbReference type="Proteomes" id="UP000193944"/>
    </source>
</evidence>
<feature type="compositionally biased region" description="Low complexity" evidence="3">
    <location>
        <begin position="269"/>
        <end position="278"/>
    </location>
</feature>
<dbReference type="PANTHER" id="PTHR14167:SF116">
    <property type="entry name" value="CAP, ISOFORM AC"/>
    <property type="match status" value="1"/>
</dbReference>
<comment type="caution">
    <text evidence="7">The sequence shown here is derived from an EMBL/GenBank/DDBJ whole genome shotgun (WGS) entry which is preliminary data.</text>
</comment>
<reference evidence="7 8" key="1">
    <citation type="submission" date="2016-08" db="EMBL/GenBank/DDBJ databases">
        <title>A Parts List for Fungal Cellulosomes Revealed by Comparative Genomics.</title>
        <authorList>
            <consortium name="DOE Joint Genome Institute"/>
            <person name="Haitjema C.H."/>
            <person name="Gilmore S.P."/>
            <person name="Henske J.K."/>
            <person name="Solomon K.V."/>
            <person name="De Groot R."/>
            <person name="Kuo A."/>
            <person name="Mondo S.J."/>
            <person name="Salamov A.A."/>
            <person name="Labutti K."/>
            <person name="Zhao Z."/>
            <person name="Chiniquy J."/>
            <person name="Barry K."/>
            <person name="Brewer H.M."/>
            <person name="Purvine S.O."/>
            <person name="Wright A.T."/>
            <person name="Boxma B."/>
            <person name="Van Alen T."/>
            <person name="Hackstein J.H."/>
            <person name="Baker S.E."/>
            <person name="Grigoriev I.V."/>
            <person name="O'Malley M.A."/>
        </authorList>
    </citation>
    <scope>NUCLEOTIDE SEQUENCE [LARGE SCALE GENOMIC DNA]</scope>
    <source>
        <strain evidence="7 8">S4</strain>
    </source>
</reference>
<feature type="region of interest" description="Disordered" evidence="3">
    <location>
        <begin position="124"/>
        <end position="161"/>
    </location>
</feature>
<reference evidence="7 8" key="2">
    <citation type="submission" date="2016-08" db="EMBL/GenBank/DDBJ databases">
        <title>Pervasive Adenine N6-methylation of Active Genes in Fungi.</title>
        <authorList>
            <consortium name="DOE Joint Genome Institute"/>
            <person name="Mondo S.J."/>
            <person name="Dannebaum R.O."/>
            <person name="Kuo R.C."/>
            <person name="Labutti K."/>
            <person name="Haridas S."/>
            <person name="Kuo A."/>
            <person name="Salamov A."/>
            <person name="Ahrendt S.R."/>
            <person name="Lipzen A."/>
            <person name="Sullivan W."/>
            <person name="Andreopoulos W.B."/>
            <person name="Clum A."/>
            <person name="Lindquist E."/>
            <person name="Daum C."/>
            <person name="Ramamoorthy G.K."/>
            <person name="Gryganskyi A."/>
            <person name="Culley D."/>
            <person name="Magnuson J.K."/>
            <person name="James T.Y."/>
            <person name="O'Malley M.A."/>
            <person name="Stajich J.E."/>
            <person name="Spatafora J.W."/>
            <person name="Visel A."/>
            <person name="Grigoriev I.V."/>
        </authorList>
    </citation>
    <scope>NUCLEOTIDE SEQUENCE [LARGE SCALE GENOMIC DNA]</scope>
    <source>
        <strain evidence="7 8">S4</strain>
    </source>
</reference>
<gene>
    <name evidence="7" type="ORF">BCR32DRAFT_263868</name>
</gene>
<dbReference type="OrthoDB" id="5595608at2759"/>
<evidence type="ECO:0000256" key="4">
    <source>
        <dbReference type="SAM" id="Phobius"/>
    </source>
</evidence>
<dbReference type="GO" id="GO:0005737">
    <property type="term" value="C:cytoplasm"/>
    <property type="evidence" value="ECO:0007669"/>
    <property type="project" value="TreeGrafter"/>
</dbReference>
<sequence>MVNIMAMKQLSFFLILLILVFVNAEKLKFIKITKVNDGNVIKPGEGIILNFKILENSQDPSFDLIIRDEGKSVFEKVETITNQEYKFNKDNEYFVNVTIPTTVKSGDYKIYGYIDSEKISDSYSVKVDNPNPTTPTTTEENAVPSTEPNNTNNNSTVTATSDLGAPLATSTAPANISTTGNQQADNQKGLNFNWSNILIIGGIVFIILLLFGILFCCCIKDTKSEIHELSPAVSEPQLVSSSSPINAIPLHNNYNKNNNQFNSPGMSPIDNSNSNISDAYQNQETQGLTARERQKKVQQPSEMYSRDTIYSNNSAYLSDTNGAEEDMSSPSPSYYFQVFKPHQVYRVLYDFQPSLPDEMEIQAGDIIRTEETFEDGWAFGINMTSGKRGTFPMNCLEDDYATDNDEKSIISERSQSQSRSRRTSSLQNSQNAQAIQMMLRNNNNNQSFQKYYLS</sequence>
<dbReference type="SUPFAM" id="SSF50044">
    <property type="entry name" value="SH3-domain"/>
    <property type="match status" value="1"/>
</dbReference>
<evidence type="ECO:0000256" key="1">
    <source>
        <dbReference type="ARBA" id="ARBA00022443"/>
    </source>
</evidence>
<name>A0A1Y1XQG9_9FUNG</name>
<dbReference type="InterPro" id="IPR050384">
    <property type="entry name" value="Endophilin_SH3RF"/>
</dbReference>
<evidence type="ECO:0000256" key="3">
    <source>
        <dbReference type="SAM" id="MobiDB-lite"/>
    </source>
</evidence>
<evidence type="ECO:0000256" key="5">
    <source>
        <dbReference type="SAM" id="SignalP"/>
    </source>
</evidence>
<dbReference type="InterPro" id="IPR036028">
    <property type="entry name" value="SH3-like_dom_sf"/>
</dbReference>
<feature type="compositionally biased region" description="Polar residues" evidence="3">
    <location>
        <begin position="279"/>
        <end position="288"/>
    </location>
</feature>
<dbReference type="SMART" id="SM00326">
    <property type="entry name" value="SH3"/>
    <property type="match status" value="1"/>
</dbReference>
<dbReference type="Pfam" id="PF14604">
    <property type="entry name" value="SH3_9"/>
    <property type="match status" value="1"/>
</dbReference>
<dbReference type="Gene3D" id="2.30.30.40">
    <property type="entry name" value="SH3 Domains"/>
    <property type="match status" value="1"/>
</dbReference>
<protein>
    <recommendedName>
        <fullName evidence="6">SH3 domain-containing protein</fullName>
    </recommendedName>
</protein>
<feature type="signal peptide" evidence="5">
    <location>
        <begin position="1"/>
        <end position="24"/>
    </location>
</feature>
<keyword evidence="1 2" id="KW-0728">SH3 domain</keyword>
<keyword evidence="4" id="KW-0472">Membrane</keyword>
<feature type="compositionally biased region" description="Low complexity" evidence="3">
    <location>
        <begin position="411"/>
        <end position="430"/>
    </location>
</feature>
<feature type="transmembrane region" description="Helical" evidence="4">
    <location>
        <begin position="197"/>
        <end position="219"/>
    </location>
</feature>
<feature type="chain" id="PRO_5013141466" description="SH3 domain-containing protein" evidence="5">
    <location>
        <begin position="25"/>
        <end position="454"/>
    </location>
</feature>
<evidence type="ECO:0000256" key="2">
    <source>
        <dbReference type="PROSITE-ProRule" id="PRU00192"/>
    </source>
</evidence>
<dbReference type="Proteomes" id="UP000193944">
    <property type="component" value="Unassembled WGS sequence"/>
</dbReference>
<feature type="compositionally biased region" description="Low complexity" evidence="3">
    <location>
        <begin position="129"/>
        <end position="161"/>
    </location>
</feature>
<accession>A0A1Y1XQG9</accession>
<dbReference type="AlphaFoldDB" id="A0A1Y1XQG9"/>
<keyword evidence="4" id="KW-0812">Transmembrane</keyword>
<feature type="region of interest" description="Disordered" evidence="3">
    <location>
        <begin position="409"/>
        <end position="431"/>
    </location>
</feature>
<evidence type="ECO:0000313" key="7">
    <source>
        <dbReference type="EMBL" id="ORX87999.1"/>
    </source>
</evidence>
<dbReference type="EMBL" id="MCFG01000003">
    <property type="protein sequence ID" value="ORX87999.1"/>
    <property type="molecule type" value="Genomic_DNA"/>
</dbReference>
<proteinExistence type="predicted"/>